<dbReference type="GO" id="GO:0043916">
    <property type="term" value="F:DNA-7-methylguanine glycosylase activity"/>
    <property type="evidence" value="ECO:0007669"/>
    <property type="project" value="TreeGrafter"/>
</dbReference>
<dbReference type="InterPro" id="IPR037046">
    <property type="entry name" value="AlkA_N_sf"/>
</dbReference>
<dbReference type="GO" id="GO:0006289">
    <property type="term" value="P:nucleotide-excision repair"/>
    <property type="evidence" value="ECO:0007669"/>
    <property type="project" value="InterPro"/>
</dbReference>
<dbReference type="Gene3D" id="1.10.340.30">
    <property type="entry name" value="Hypothetical protein, domain 2"/>
    <property type="match status" value="1"/>
</dbReference>
<dbReference type="AlphaFoldDB" id="A0A1G7KNF0"/>
<proteinExistence type="inferred from homology"/>
<dbReference type="SUPFAM" id="SSF48150">
    <property type="entry name" value="DNA-glycosylase"/>
    <property type="match status" value="1"/>
</dbReference>
<dbReference type="Pfam" id="PF07934">
    <property type="entry name" value="OGG_N"/>
    <property type="match status" value="1"/>
</dbReference>
<dbReference type="RefSeq" id="WP_090152839.1">
    <property type="nucleotide sequence ID" value="NZ_FNAN01000010.1"/>
</dbReference>
<dbReference type="GO" id="GO:0008534">
    <property type="term" value="F:oxidized purine nucleobase lesion DNA N-glycosylase activity"/>
    <property type="evidence" value="ECO:0007669"/>
    <property type="project" value="InterPro"/>
</dbReference>
<evidence type="ECO:0000259" key="7">
    <source>
        <dbReference type="SMART" id="SM00478"/>
    </source>
</evidence>
<comment type="catalytic activity">
    <reaction evidence="1">
        <text>Hydrolysis of alkylated DNA, releasing 3-methyladenine, 3-methylguanine, 7-methylguanine and 7-methyladenine.</text>
        <dbReference type="EC" id="3.2.2.21"/>
    </reaction>
</comment>
<evidence type="ECO:0000256" key="3">
    <source>
        <dbReference type="ARBA" id="ARBA00012000"/>
    </source>
</evidence>
<keyword evidence="5" id="KW-0378">Hydrolase</keyword>
<evidence type="ECO:0000256" key="5">
    <source>
        <dbReference type="ARBA" id="ARBA00022801"/>
    </source>
</evidence>
<evidence type="ECO:0000313" key="8">
    <source>
        <dbReference type="EMBL" id="SDF38299.1"/>
    </source>
</evidence>
<dbReference type="GO" id="GO:0032131">
    <property type="term" value="F:alkylated DNA binding"/>
    <property type="evidence" value="ECO:0007669"/>
    <property type="project" value="TreeGrafter"/>
</dbReference>
<dbReference type="PANTHER" id="PTHR43003">
    <property type="entry name" value="DNA-3-METHYLADENINE GLYCOSYLASE"/>
    <property type="match status" value="1"/>
</dbReference>
<protein>
    <recommendedName>
        <fullName evidence="3">DNA-3-methyladenine glycosylase II</fullName>
        <ecNumber evidence="3">3.2.2.21</ecNumber>
    </recommendedName>
</protein>
<accession>A0A1G7KNF0</accession>
<organism evidence="8 9">
    <name type="scientific">Dyadobacter soli</name>
    <dbReference type="NCBI Taxonomy" id="659014"/>
    <lineage>
        <taxon>Bacteria</taxon>
        <taxon>Pseudomonadati</taxon>
        <taxon>Bacteroidota</taxon>
        <taxon>Cytophagia</taxon>
        <taxon>Cytophagales</taxon>
        <taxon>Spirosomataceae</taxon>
        <taxon>Dyadobacter</taxon>
    </lineage>
</organism>
<dbReference type="InterPro" id="IPR051912">
    <property type="entry name" value="Alkylbase_DNA_Glycosylase/TA"/>
</dbReference>
<gene>
    <name evidence="8" type="ORF">SAMN04487996_110161</name>
</gene>
<evidence type="ECO:0000313" key="9">
    <source>
        <dbReference type="Proteomes" id="UP000198748"/>
    </source>
</evidence>
<dbReference type="FunFam" id="1.10.340.30:FF:000004">
    <property type="entry name" value="DNA-3-methyladenine glycosylase II"/>
    <property type="match status" value="1"/>
</dbReference>
<sequence>MHQQTILIPTPPLFSFQECLWFLNRNYDDCLHLVTETAVFKAIATPFGDVLFRVSERSGFLQIDVLEGASSSECGDFLTDYVREWFDMDRDLAPFYGCLAQDSRLAYMADDFSGLRLMGISDMFEALCWSIIGQQINLTFAYKMKRRMVERYGRHIEWNNQVFHIFPEPEVLANAEVAVLREMQFSQKKAEYVIGAARAFVEGTLSRSLIDALPDFEARQKALVAHKGIGVWTANYVLMKSFRAPEGIPHGDVGLLNALVGHGIIAERSEKDKIEAFFQDYAGWETYVTFYLWRSLAVKPLVS</sequence>
<dbReference type="Proteomes" id="UP000198748">
    <property type="component" value="Unassembled WGS sequence"/>
</dbReference>
<dbReference type="GO" id="GO:0032993">
    <property type="term" value="C:protein-DNA complex"/>
    <property type="evidence" value="ECO:0007669"/>
    <property type="project" value="TreeGrafter"/>
</dbReference>
<dbReference type="SMART" id="SM00478">
    <property type="entry name" value="ENDO3c"/>
    <property type="match status" value="1"/>
</dbReference>
<dbReference type="InterPro" id="IPR011257">
    <property type="entry name" value="DNA_glycosylase"/>
</dbReference>
<dbReference type="OrthoDB" id="9785929at2"/>
<evidence type="ECO:0000256" key="6">
    <source>
        <dbReference type="ARBA" id="ARBA00023204"/>
    </source>
</evidence>
<dbReference type="EMBL" id="FNAN01000010">
    <property type="protein sequence ID" value="SDF38299.1"/>
    <property type="molecule type" value="Genomic_DNA"/>
</dbReference>
<evidence type="ECO:0000256" key="1">
    <source>
        <dbReference type="ARBA" id="ARBA00000086"/>
    </source>
</evidence>
<keyword evidence="4" id="KW-0227">DNA damage</keyword>
<dbReference type="GO" id="GO:0005737">
    <property type="term" value="C:cytoplasm"/>
    <property type="evidence" value="ECO:0007669"/>
    <property type="project" value="TreeGrafter"/>
</dbReference>
<dbReference type="InterPro" id="IPR012904">
    <property type="entry name" value="OGG_N"/>
</dbReference>
<dbReference type="EC" id="3.2.2.21" evidence="3"/>
<dbReference type="GO" id="GO:0008725">
    <property type="term" value="F:DNA-3-methyladenine glycosylase activity"/>
    <property type="evidence" value="ECO:0007669"/>
    <property type="project" value="TreeGrafter"/>
</dbReference>
<name>A0A1G7KNF0_9BACT</name>
<reference evidence="9" key="1">
    <citation type="submission" date="2016-10" db="EMBL/GenBank/DDBJ databases">
        <authorList>
            <person name="Varghese N."/>
            <person name="Submissions S."/>
        </authorList>
    </citation>
    <scope>NUCLEOTIDE SEQUENCE [LARGE SCALE GENOMIC DNA]</scope>
    <source>
        <strain evidence="9">DSM 25329</strain>
    </source>
</reference>
<dbReference type="InterPro" id="IPR003265">
    <property type="entry name" value="HhH-GPD_domain"/>
</dbReference>
<dbReference type="CDD" id="cd00056">
    <property type="entry name" value="ENDO3c"/>
    <property type="match status" value="1"/>
</dbReference>
<dbReference type="STRING" id="659014.SAMN04487996_110161"/>
<dbReference type="PANTHER" id="PTHR43003:SF12">
    <property type="entry name" value="DNA-3-METHYLADENINE GLYCOSYLASE"/>
    <property type="match status" value="1"/>
</dbReference>
<dbReference type="GO" id="GO:0006285">
    <property type="term" value="P:base-excision repair, AP site formation"/>
    <property type="evidence" value="ECO:0007669"/>
    <property type="project" value="TreeGrafter"/>
</dbReference>
<keyword evidence="9" id="KW-1185">Reference proteome</keyword>
<feature type="domain" description="HhH-GPD" evidence="7">
    <location>
        <begin position="132"/>
        <end position="297"/>
    </location>
</feature>
<dbReference type="Gene3D" id="3.30.310.20">
    <property type="entry name" value="DNA-3-methyladenine glycosylase AlkA, N-terminal domain"/>
    <property type="match status" value="1"/>
</dbReference>
<evidence type="ECO:0000256" key="2">
    <source>
        <dbReference type="ARBA" id="ARBA00010817"/>
    </source>
</evidence>
<keyword evidence="6" id="KW-0234">DNA repair</keyword>
<comment type="similarity">
    <text evidence="2">Belongs to the alkylbase DNA glycosidase AlkA family.</text>
</comment>
<dbReference type="Pfam" id="PF00730">
    <property type="entry name" value="HhH-GPD"/>
    <property type="match status" value="1"/>
</dbReference>
<dbReference type="GO" id="GO:0006307">
    <property type="term" value="P:DNA alkylation repair"/>
    <property type="evidence" value="ECO:0007669"/>
    <property type="project" value="TreeGrafter"/>
</dbReference>
<evidence type="ECO:0000256" key="4">
    <source>
        <dbReference type="ARBA" id="ARBA00022763"/>
    </source>
</evidence>